<dbReference type="AlphaFoldDB" id="A0A7Y3TUM0"/>
<gene>
    <name evidence="1" type="ORF">HLB35_00065</name>
</gene>
<reference evidence="1 2" key="2">
    <citation type="submission" date="2020-06" db="EMBL/GenBank/DDBJ databases">
        <title>Halomonas songnenensis sp. nov., a moderately halophilic bacterium isolated from saline and alkaline soils.</title>
        <authorList>
            <person name="Jiang J."/>
            <person name="Pan Y."/>
        </authorList>
    </citation>
    <scope>NUCLEOTIDE SEQUENCE [LARGE SCALE GENOMIC DNA]</scope>
    <source>
        <strain evidence="1 2">TBZ9</strain>
    </source>
</reference>
<evidence type="ECO:0000313" key="2">
    <source>
        <dbReference type="Proteomes" id="UP000588806"/>
    </source>
</evidence>
<name>A0A7Y3TUM0_9GAMM</name>
<dbReference type="EMBL" id="JABFHI010000001">
    <property type="protein sequence ID" value="NOG30557.1"/>
    <property type="molecule type" value="Genomic_DNA"/>
</dbReference>
<accession>A0A7Y3TUM0</accession>
<reference evidence="1 2" key="1">
    <citation type="submission" date="2020-05" db="EMBL/GenBank/DDBJ databases">
        <authorList>
            <person name="Ruan W."/>
            <person name="Jeon C.O."/>
            <person name="Chun B.H."/>
        </authorList>
    </citation>
    <scope>NUCLEOTIDE SEQUENCE [LARGE SCALE GENOMIC DNA]</scope>
    <source>
        <strain evidence="1 2">TBZ9</strain>
    </source>
</reference>
<proteinExistence type="predicted"/>
<comment type="caution">
    <text evidence="1">The sequence shown here is derived from an EMBL/GenBank/DDBJ whole genome shotgun (WGS) entry which is preliminary data.</text>
</comment>
<sequence length="102" mass="12095">MDIRALEEINEKEIELINKKKDKDIAEKQISVIDSQILYMREKNIEALNKMREGMFAAIKIHEHAIESKNMFEMNDQNHINEPAYEERDITILSHQNLIDNK</sequence>
<dbReference type="Proteomes" id="UP000588806">
    <property type="component" value="Unassembled WGS sequence"/>
</dbReference>
<evidence type="ECO:0000313" key="1">
    <source>
        <dbReference type="EMBL" id="NOG30557.1"/>
    </source>
</evidence>
<protein>
    <submittedName>
        <fullName evidence="1">Uncharacterized protein</fullName>
    </submittedName>
</protein>
<dbReference type="RefSeq" id="WP_171701046.1">
    <property type="nucleotide sequence ID" value="NZ_JABFHI010000001.1"/>
</dbReference>
<organism evidence="1 2">
    <name type="scientific">Vreelandella azerica</name>
    <dbReference type="NCBI Taxonomy" id="2732867"/>
    <lineage>
        <taxon>Bacteria</taxon>
        <taxon>Pseudomonadati</taxon>
        <taxon>Pseudomonadota</taxon>
        <taxon>Gammaproteobacteria</taxon>
        <taxon>Oceanospirillales</taxon>
        <taxon>Halomonadaceae</taxon>
        <taxon>Vreelandella</taxon>
    </lineage>
</organism>
<keyword evidence="2" id="KW-1185">Reference proteome</keyword>